<dbReference type="InterPro" id="IPR019775">
    <property type="entry name" value="WD40_repeat_CS"/>
</dbReference>
<name>A0ABU5F1Y6_9BACT</name>
<evidence type="ECO:0000256" key="4">
    <source>
        <dbReference type="ARBA" id="ARBA00022741"/>
    </source>
</evidence>
<feature type="region of interest" description="Disordered" evidence="10">
    <location>
        <begin position="56"/>
        <end position="76"/>
    </location>
</feature>
<accession>A0ABU5F1Y6</accession>
<feature type="repeat" description="WD" evidence="7">
    <location>
        <begin position="609"/>
        <end position="632"/>
    </location>
</feature>
<evidence type="ECO:0000256" key="3">
    <source>
        <dbReference type="ARBA" id="ARBA00022737"/>
    </source>
</evidence>
<organism evidence="12 13">
    <name type="scientific">Gemmata algarum</name>
    <dbReference type="NCBI Taxonomy" id="2975278"/>
    <lineage>
        <taxon>Bacteria</taxon>
        <taxon>Pseudomonadati</taxon>
        <taxon>Planctomycetota</taxon>
        <taxon>Planctomycetia</taxon>
        <taxon>Gemmatales</taxon>
        <taxon>Gemmataceae</taxon>
        <taxon>Gemmata</taxon>
    </lineage>
</organism>
<reference evidence="13" key="1">
    <citation type="journal article" date="2023" name="Mar. Drugs">
        <title>Gemmata algarum, a Novel Planctomycete Isolated from an Algal Mat, Displays Antimicrobial Activity.</title>
        <authorList>
            <person name="Kumar G."/>
            <person name="Kallscheuer N."/>
            <person name="Kashif M."/>
            <person name="Ahamad S."/>
            <person name="Jagadeeshwari U."/>
            <person name="Pannikurungottu S."/>
            <person name="Haufschild T."/>
            <person name="Kabuu M."/>
            <person name="Sasikala C."/>
            <person name="Jogler C."/>
            <person name="Ramana C."/>
        </authorList>
    </citation>
    <scope>NUCLEOTIDE SEQUENCE [LARGE SCALE GENOMIC DNA]</scope>
    <source>
        <strain evidence="13">JC673</strain>
    </source>
</reference>
<dbReference type="Gene3D" id="3.30.200.20">
    <property type="entry name" value="Phosphorylase Kinase, domain 1"/>
    <property type="match status" value="1"/>
</dbReference>
<dbReference type="SMART" id="SM00220">
    <property type="entry name" value="S_TKc"/>
    <property type="match status" value="1"/>
</dbReference>
<dbReference type="Proteomes" id="UP001272242">
    <property type="component" value="Unassembled WGS sequence"/>
</dbReference>
<evidence type="ECO:0000256" key="9">
    <source>
        <dbReference type="SAM" id="Coils"/>
    </source>
</evidence>
<feature type="repeat" description="WD" evidence="7">
    <location>
        <begin position="1083"/>
        <end position="1119"/>
    </location>
</feature>
<dbReference type="PROSITE" id="PS50011">
    <property type="entry name" value="PROTEIN_KINASE_DOM"/>
    <property type="match status" value="1"/>
</dbReference>
<feature type="compositionally biased region" description="Basic and acidic residues" evidence="10">
    <location>
        <begin position="56"/>
        <end position="67"/>
    </location>
</feature>
<sequence length="1178" mass="124237">MPDCPDDTELAGFLNDSLGAERGACVSGHVDGCPACQARLDRLTEQTSGAVARYRERPVTELPDARSGDGAPPAEADTQIVGARPAVAVFGGPPPVPGFEVLGEIGRGGMGIVFKARHRRLNRLVALKMILSGTSDGRATQRFLFEGEVLARVRHPQVVTVFEVGTYEGPNRLPVPYLAMELLEGGSLGSRLRSVHEGAAERFSPRAAAELLDGLARAVHAAHLQGVVHRDLKPGNILFSAGDAGGAKADSASGSATPSTLHSSGPKVTDFGLAKFTRDSGADLTQTGQVLGTPQYMAPEQAAGARQVGPAADVYALGTILFECLAGRPPFVGTEPMSVMLRVLNDPPPDVRALRPDVPRDLAAVVATCLAKAPERRYPSAEALADDLRRFLDGRPTQARPVTNLERLWLLARRNPAVAGLLAALAATLTVGFVAVAVLWARAEERARTEAGLREFAQAAGARAQEEQRLAQEARARAVAEVEQRQRHEAQLEFARGAEWCEDGRVADGLELFVRAVDLAEATGDAALARVARVNLAAWGRERPKPPRRFRHTEQPRLVAFHPDGKHMVSAGRGREVYLWDLGTGARVRTYRPSFDPVGLLPQKPVYWTVGVSPDGRLVAAGGSDGAVTLWEADPGGPAVAAPLAHFKLPDPKVPDVNLWTLAFTGPRTLWTNDGANGLRRWNLTDPKRPTSERFMPGGGASASTLQILVASPDGRALYTGDRAGRVRAWDAATGAERRSWHVRGWVTDVAVSPDNTRLAAVGTGGTVSVLDLTDDPKDDPSGEKRVLELSLAGAYGNGVAFAPAGPQLVASDGDGNVRCWHRETGQPMGLARQFHGEVTRMRFRPGSTEFAVPAGDSVYLCAAPAPAGELVWAGRRVRTRGLDFAPGGGALAVADDWGCGVIDLRTREARALAFDGEALTVRFDPDPARPRVFRGGRAGLDLFALPGGTRGAGGTSPGGRASRLDFPRGGGGVYALSPLVVARYDPATLKRAAVARPAAKIPAGVELTALAVRPDGGEVFVSFGDSAAVLRGDTLAPLREWAIGDEVLDARYTPDGAKVLLGRRAGAAELRDARSGERVLPLMPHKGAITGVAVAPDGATLVTASRDDTARFWDAATGLPLGPPLVHAGPVTHVAYAPDGRRIATGTGDGHITLWDAPPPPLAAPLGELKATFGGEE</sequence>
<keyword evidence="3" id="KW-0677">Repeat</keyword>
<dbReference type="InterPro" id="IPR008271">
    <property type="entry name" value="Ser/Thr_kinase_AS"/>
</dbReference>
<dbReference type="RefSeq" id="WP_320687606.1">
    <property type="nucleotide sequence ID" value="NZ_JAXBLV010000189.1"/>
</dbReference>
<dbReference type="CDD" id="cd14014">
    <property type="entry name" value="STKc_PknB_like"/>
    <property type="match status" value="1"/>
</dbReference>
<dbReference type="InterPro" id="IPR017441">
    <property type="entry name" value="Protein_kinase_ATP_BS"/>
</dbReference>
<dbReference type="SUPFAM" id="SSF63829">
    <property type="entry name" value="Calcium-dependent phosphotriesterase"/>
    <property type="match status" value="1"/>
</dbReference>
<dbReference type="SUPFAM" id="SSF50998">
    <property type="entry name" value="Quinoprotein alcohol dehydrogenase-like"/>
    <property type="match status" value="2"/>
</dbReference>
<dbReference type="PROSITE" id="PS50082">
    <property type="entry name" value="WD_REPEATS_2"/>
    <property type="match status" value="4"/>
</dbReference>
<dbReference type="PROSITE" id="PS50294">
    <property type="entry name" value="WD_REPEATS_REGION"/>
    <property type="match status" value="2"/>
</dbReference>
<gene>
    <name evidence="12" type="ORF">R5W23_002404</name>
</gene>
<keyword evidence="6 8" id="KW-0067">ATP-binding</keyword>
<dbReference type="InterPro" id="IPR000719">
    <property type="entry name" value="Prot_kinase_dom"/>
</dbReference>
<keyword evidence="4 8" id="KW-0547">Nucleotide-binding</keyword>
<keyword evidence="5 12" id="KW-0418">Kinase</keyword>
<dbReference type="GO" id="GO:0016301">
    <property type="term" value="F:kinase activity"/>
    <property type="evidence" value="ECO:0007669"/>
    <property type="project" value="UniProtKB-KW"/>
</dbReference>
<evidence type="ECO:0000256" key="10">
    <source>
        <dbReference type="SAM" id="MobiDB-lite"/>
    </source>
</evidence>
<feature type="binding site" evidence="8">
    <location>
        <position position="128"/>
    </location>
    <ligand>
        <name>ATP</name>
        <dbReference type="ChEBI" id="CHEBI:30616"/>
    </ligand>
</feature>
<dbReference type="InterPro" id="IPR001680">
    <property type="entry name" value="WD40_rpt"/>
</dbReference>
<dbReference type="InterPro" id="IPR015943">
    <property type="entry name" value="WD40/YVTN_repeat-like_dom_sf"/>
</dbReference>
<dbReference type="EMBL" id="JAXBLV010000189">
    <property type="protein sequence ID" value="MDY3561143.1"/>
    <property type="molecule type" value="Genomic_DNA"/>
</dbReference>
<dbReference type="PROSITE" id="PS00108">
    <property type="entry name" value="PROTEIN_KINASE_ST"/>
    <property type="match status" value="1"/>
</dbReference>
<dbReference type="SMART" id="SM00320">
    <property type="entry name" value="WD40"/>
    <property type="match status" value="7"/>
</dbReference>
<dbReference type="InterPro" id="IPR011047">
    <property type="entry name" value="Quinoprotein_ADH-like_sf"/>
</dbReference>
<dbReference type="PANTHER" id="PTHR43289:SF6">
    <property type="entry name" value="SERINE_THREONINE-PROTEIN KINASE NEKL-3"/>
    <property type="match status" value="1"/>
</dbReference>
<dbReference type="Gene3D" id="2.130.10.10">
    <property type="entry name" value="YVTN repeat-like/Quinoprotein amine dehydrogenase"/>
    <property type="match status" value="3"/>
</dbReference>
<evidence type="ECO:0000256" key="2">
    <source>
        <dbReference type="ARBA" id="ARBA00022679"/>
    </source>
</evidence>
<evidence type="ECO:0000256" key="1">
    <source>
        <dbReference type="ARBA" id="ARBA00022574"/>
    </source>
</evidence>
<evidence type="ECO:0000313" key="12">
    <source>
        <dbReference type="EMBL" id="MDY3561143.1"/>
    </source>
</evidence>
<evidence type="ECO:0000259" key="11">
    <source>
        <dbReference type="PROSITE" id="PS50011"/>
    </source>
</evidence>
<feature type="repeat" description="WD" evidence="7">
    <location>
        <begin position="1128"/>
        <end position="1157"/>
    </location>
</feature>
<evidence type="ECO:0000256" key="5">
    <source>
        <dbReference type="ARBA" id="ARBA00022777"/>
    </source>
</evidence>
<evidence type="ECO:0000313" key="13">
    <source>
        <dbReference type="Proteomes" id="UP001272242"/>
    </source>
</evidence>
<keyword evidence="13" id="KW-1185">Reference proteome</keyword>
<dbReference type="PANTHER" id="PTHR43289">
    <property type="entry name" value="MITOGEN-ACTIVATED PROTEIN KINASE KINASE KINASE 20-RELATED"/>
    <property type="match status" value="1"/>
</dbReference>
<evidence type="ECO:0000256" key="6">
    <source>
        <dbReference type="ARBA" id="ARBA00022840"/>
    </source>
</evidence>
<dbReference type="Pfam" id="PF00400">
    <property type="entry name" value="WD40"/>
    <property type="match status" value="6"/>
</dbReference>
<feature type="domain" description="Protein kinase" evidence="11">
    <location>
        <begin position="99"/>
        <end position="392"/>
    </location>
</feature>
<dbReference type="Pfam" id="PF00069">
    <property type="entry name" value="Pkinase"/>
    <property type="match status" value="1"/>
</dbReference>
<evidence type="ECO:0000256" key="8">
    <source>
        <dbReference type="PROSITE-ProRule" id="PRU10141"/>
    </source>
</evidence>
<proteinExistence type="predicted"/>
<keyword evidence="9" id="KW-0175">Coiled coil</keyword>
<comment type="caution">
    <text evidence="12">The sequence shown here is derived from an EMBL/GenBank/DDBJ whole genome shotgun (WGS) entry which is preliminary data.</text>
</comment>
<keyword evidence="2" id="KW-0808">Transferase</keyword>
<feature type="coiled-coil region" evidence="9">
    <location>
        <begin position="457"/>
        <end position="491"/>
    </location>
</feature>
<dbReference type="InterPro" id="IPR011009">
    <property type="entry name" value="Kinase-like_dom_sf"/>
</dbReference>
<dbReference type="PROSITE" id="PS00107">
    <property type="entry name" value="PROTEIN_KINASE_ATP"/>
    <property type="match status" value="1"/>
</dbReference>
<keyword evidence="1 7" id="KW-0853">WD repeat</keyword>
<evidence type="ECO:0000256" key="7">
    <source>
        <dbReference type="PROSITE-ProRule" id="PRU00221"/>
    </source>
</evidence>
<protein>
    <submittedName>
        <fullName evidence="12">Protein kinase</fullName>
    </submittedName>
</protein>
<dbReference type="PROSITE" id="PS00678">
    <property type="entry name" value="WD_REPEATS_1"/>
    <property type="match status" value="1"/>
</dbReference>
<dbReference type="Gene3D" id="1.10.510.10">
    <property type="entry name" value="Transferase(Phosphotransferase) domain 1"/>
    <property type="match status" value="1"/>
</dbReference>
<feature type="repeat" description="WD" evidence="7">
    <location>
        <begin position="549"/>
        <end position="590"/>
    </location>
</feature>
<dbReference type="SUPFAM" id="SSF56112">
    <property type="entry name" value="Protein kinase-like (PK-like)"/>
    <property type="match status" value="1"/>
</dbReference>